<evidence type="ECO:0000256" key="3">
    <source>
        <dbReference type="ARBA" id="ARBA00008746"/>
    </source>
</evidence>
<evidence type="ECO:0000256" key="16">
    <source>
        <dbReference type="ARBA" id="ARBA00029806"/>
    </source>
</evidence>
<comment type="function">
    <text evidence="1">Mediates magnesium influx to the cytosol.</text>
</comment>
<keyword evidence="13" id="KW-1278">Translocase</keyword>
<dbReference type="PRINTS" id="PR01836">
    <property type="entry name" value="MGATPASE"/>
</dbReference>
<dbReference type="GO" id="GO:0005524">
    <property type="term" value="F:ATP binding"/>
    <property type="evidence" value="ECO:0007669"/>
    <property type="project" value="UniProtKB-KW"/>
</dbReference>
<dbReference type="InterPro" id="IPR001757">
    <property type="entry name" value="P_typ_ATPase"/>
</dbReference>
<evidence type="ECO:0000256" key="1">
    <source>
        <dbReference type="ARBA" id="ARBA00003954"/>
    </source>
</evidence>
<evidence type="ECO:0000256" key="12">
    <source>
        <dbReference type="ARBA" id="ARBA00022842"/>
    </source>
</evidence>
<protein>
    <recommendedName>
        <fullName evidence="5">Magnesium-transporting ATPase, P-type 1</fullName>
        <ecNumber evidence="4">7.2.2.14</ecNumber>
    </recommendedName>
    <alternativeName>
        <fullName evidence="16">Mg(2+) transport ATPase, P-type 1</fullName>
    </alternativeName>
</protein>
<dbReference type="Gene3D" id="3.40.50.1000">
    <property type="entry name" value="HAD superfamily/HAD-like"/>
    <property type="match status" value="1"/>
</dbReference>
<keyword evidence="12" id="KW-0460">Magnesium</keyword>
<dbReference type="InterPro" id="IPR059000">
    <property type="entry name" value="ATPase_P-type_domA"/>
</dbReference>
<dbReference type="GO" id="GO:0016887">
    <property type="term" value="F:ATP hydrolysis activity"/>
    <property type="evidence" value="ECO:0007669"/>
    <property type="project" value="InterPro"/>
</dbReference>
<dbReference type="Gene3D" id="2.70.150.10">
    <property type="entry name" value="Calcium-transporting ATPase, cytoplasmic transduction domain A"/>
    <property type="match status" value="1"/>
</dbReference>
<comment type="catalytic activity">
    <reaction evidence="17">
        <text>Mg(2+)(out) + ATP + H2O = Mg(2+)(in) + ADP + phosphate + H(+)</text>
        <dbReference type="Rhea" id="RHEA:10260"/>
        <dbReference type="ChEBI" id="CHEBI:15377"/>
        <dbReference type="ChEBI" id="CHEBI:15378"/>
        <dbReference type="ChEBI" id="CHEBI:18420"/>
        <dbReference type="ChEBI" id="CHEBI:30616"/>
        <dbReference type="ChEBI" id="CHEBI:43474"/>
        <dbReference type="ChEBI" id="CHEBI:456216"/>
        <dbReference type="EC" id="7.2.2.14"/>
    </reaction>
</comment>
<evidence type="ECO:0000256" key="13">
    <source>
        <dbReference type="ARBA" id="ARBA00022967"/>
    </source>
</evidence>
<dbReference type="SFLD" id="SFLDF00027">
    <property type="entry name" value="p-type_atpase"/>
    <property type="match status" value="1"/>
</dbReference>
<dbReference type="SFLD" id="SFLDS00003">
    <property type="entry name" value="Haloacid_Dehalogenase"/>
    <property type="match status" value="1"/>
</dbReference>
<dbReference type="SUPFAM" id="SSF81653">
    <property type="entry name" value="Calcium ATPase, transduction domain A"/>
    <property type="match status" value="1"/>
</dbReference>
<reference evidence="20 21" key="1">
    <citation type="submission" date="2016-01" db="EMBL/GenBank/DDBJ databases">
        <title>Complete genome and mega plasmid sequence of Sphingomonas panacis DCY99 elicits systemic resistance in rice to Xanthomonas oryzae.</title>
        <authorList>
            <person name="Kim Y.J."/>
            <person name="Yang D.C."/>
            <person name="Sing P."/>
        </authorList>
    </citation>
    <scope>NUCLEOTIDE SEQUENCE [LARGE SCALE GENOMIC DNA]</scope>
    <source>
        <strain evidence="20 21">DCY99</strain>
        <plasmid evidence="21">Plasmid</plasmid>
    </source>
</reference>
<evidence type="ECO:0000256" key="15">
    <source>
        <dbReference type="ARBA" id="ARBA00023136"/>
    </source>
</evidence>
<evidence type="ECO:0000256" key="14">
    <source>
        <dbReference type="ARBA" id="ARBA00022989"/>
    </source>
</evidence>
<dbReference type="EMBL" id="CP014169">
    <property type="protein sequence ID" value="AOH87059.1"/>
    <property type="molecule type" value="Genomic_DNA"/>
</dbReference>
<dbReference type="OrthoDB" id="391538at2"/>
<evidence type="ECO:0000256" key="11">
    <source>
        <dbReference type="ARBA" id="ARBA00022840"/>
    </source>
</evidence>
<feature type="transmembrane region" description="Helical" evidence="18">
    <location>
        <begin position="749"/>
        <end position="766"/>
    </location>
</feature>
<dbReference type="NCBIfam" id="TIGR01524">
    <property type="entry name" value="ATPase-IIIB_Mg"/>
    <property type="match status" value="1"/>
</dbReference>
<dbReference type="EC" id="7.2.2.14" evidence="4"/>
<dbReference type="AlphaFoldDB" id="A0A1B3ZI08"/>
<dbReference type="SUPFAM" id="SSF81665">
    <property type="entry name" value="Calcium ATPase, transmembrane domain M"/>
    <property type="match status" value="1"/>
</dbReference>
<accession>A0A1B3ZI08</accession>
<keyword evidence="11" id="KW-0067">ATP-binding</keyword>
<dbReference type="InterPro" id="IPR004014">
    <property type="entry name" value="ATPase_P-typ_cation-transptr_N"/>
</dbReference>
<dbReference type="Gene3D" id="1.20.1110.10">
    <property type="entry name" value="Calcium-transporting ATPase, transmembrane domain"/>
    <property type="match status" value="1"/>
</dbReference>
<feature type="transmembrane region" description="Helical" evidence="18">
    <location>
        <begin position="271"/>
        <end position="296"/>
    </location>
</feature>
<dbReference type="InterPro" id="IPR006068">
    <property type="entry name" value="ATPase_P-typ_cation-transptr_C"/>
</dbReference>
<evidence type="ECO:0000256" key="2">
    <source>
        <dbReference type="ARBA" id="ARBA00004429"/>
    </source>
</evidence>
<dbReference type="Pfam" id="PF00122">
    <property type="entry name" value="E1-E2_ATPase"/>
    <property type="match status" value="1"/>
</dbReference>
<dbReference type="GO" id="GO:0005886">
    <property type="term" value="C:plasma membrane"/>
    <property type="evidence" value="ECO:0007669"/>
    <property type="project" value="UniProtKB-SubCell"/>
</dbReference>
<keyword evidence="7" id="KW-0997">Cell inner membrane</keyword>
<dbReference type="Pfam" id="PF00690">
    <property type="entry name" value="Cation_ATPase_N"/>
    <property type="match status" value="1"/>
</dbReference>
<keyword evidence="9 18" id="KW-0812">Transmembrane</keyword>
<geneLocation type="plasmid" evidence="21"/>
<name>A0A1B3ZI08_9SPHN</name>
<feature type="transmembrane region" description="Helical" evidence="18">
    <location>
        <begin position="806"/>
        <end position="827"/>
    </location>
</feature>
<gene>
    <name evidence="20" type="ORF">AWL63_22990</name>
</gene>
<feature type="transmembrane region" description="Helical" evidence="18">
    <location>
        <begin position="245"/>
        <end position="265"/>
    </location>
</feature>
<dbReference type="Pfam" id="PF13246">
    <property type="entry name" value="Cation_ATPase"/>
    <property type="match status" value="1"/>
</dbReference>
<comment type="subcellular location">
    <subcellularLocation>
        <location evidence="2">Cell inner membrane</location>
        <topology evidence="2">Multi-pass membrane protein</topology>
    </subcellularLocation>
</comment>
<evidence type="ECO:0000259" key="19">
    <source>
        <dbReference type="SMART" id="SM00831"/>
    </source>
</evidence>
<dbReference type="InterPro" id="IPR006415">
    <property type="entry name" value="P-type_ATPase_IIIB"/>
</dbReference>
<dbReference type="InterPro" id="IPR023214">
    <property type="entry name" value="HAD_sf"/>
</dbReference>
<evidence type="ECO:0000256" key="5">
    <source>
        <dbReference type="ARBA" id="ARBA00013555"/>
    </source>
</evidence>
<keyword evidence="6" id="KW-1003">Cell membrane</keyword>
<dbReference type="InterPro" id="IPR044492">
    <property type="entry name" value="P_typ_ATPase_HD_dom"/>
</dbReference>
<evidence type="ECO:0000256" key="8">
    <source>
        <dbReference type="ARBA" id="ARBA00022553"/>
    </source>
</evidence>
<dbReference type="SUPFAM" id="SSF56784">
    <property type="entry name" value="HAD-like"/>
    <property type="match status" value="1"/>
</dbReference>
<dbReference type="Pfam" id="PF00689">
    <property type="entry name" value="Cation_ATPase_C"/>
    <property type="match status" value="1"/>
</dbReference>
<keyword evidence="10" id="KW-0547">Nucleotide-binding</keyword>
<keyword evidence="14 18" id="KW-1133">Transmembrane helix</keyword>
<dbReference type="GO" id="GO:0015444">
    <property type="term" value="F:P-type magnesium transporter activity"/>
    <property type="evidence" value="ECO:0007669"/>
    <property type="project" value="UniProtKB-EC"/>
</dbReference>
<dbReference type="InterPro" id="IPR008250">
    <property type="entry name" value="ATPase_P-typ_transduc_dom_A_sf"/>
</dbReference>
<sequence length="852" mass="90938">MSDVPAFWHAALSDTLKRLGTTSDGLSVAEAAARLERDGPNQIAEAQRRHLVADLLRRLANPLVAILLVAAGIAGATGDLASFTIIVLVVLLSTVLDMVQEHRAEATAEALKRSIALRATVLRDGHPDDLPVSEIVAGDVVMLSAGDLVPADGLVLSANGAQLNEATLTGEPYPAEKHADPAASASEMTDAHNALFHGTSVIGGTATMLVVEIGRRTRFGAIAGSLATAQPPTAFERGIHKLGILILRMTLFLVLFVLLTHLALGRPPLQTFLFAMALAVGLTPELLPMIMTVSLARGAQRMAKSKVVVKRLSAIHDLGQMDILCTDKTGTLTEAKISLVGHPGIDGDDDDRVAELAAVNARFETGLKSPLDEALLLHMLDRPLEAWRKIDEKPFDFERRRVSVLAENANERIEIVKGAPEALLELCVHAQDRSGAIVSLDDGMRARLVQIQGDRAAQGLRLLAVAWKPAAGLDRIGSDCDENLIFVGYCVFVDPPKASATAAVARLEAAGIRIKVISGDAAPVVQHLVGALGLRVEGVLTGEDIAKLNDLALAARVEEIDLFARVTPDQKTRIVHALQARGHTVGFIGDGINDAPAIHAADVGLSVEGATDVAREAADMILLAPDLGVLAEGVAEGRRTYANIMKYIRMGTSSNFGNMLTMAVASLWLPFLPLTAVQVLLNNLIYDMSQIGIPFDNADAGDLDRPHGWDMPGLVRFTAIMGPLSSLFDIATFFLLSQVFHAGVAEFRAAWFVESMATQILVVFVIRTARPAWISRPHIVMVVTALTGLFVALLLVLLPWSGVLGFAMPSGTIFASIALLVLGYLLSSELLKRFALRDGRNPPQVVDGRLQT</sequence>
<dbReference type="SFLD" id="SFLDG00002">
    <property type="entry name" value="C1.7:_P-type_atpase_like"/>
    <property type="match status" value="1"/>
</dbReference>
<keyword evidence="8" id="KW-0597">Phosphoprotein</keyword>
<evidence type="ECO:0000256" key="10">
    <source>
        <dbReference type="ARBA" id="ARBA00022741"/>
    </source>
</evidence>
<dbReference type="InterPro" id="IPR023298">
    <property type="entry name" value="ATPase_P-typ_TM_dom_sf"/>
</dbReference>
<evidence type="ECO:0000256" key="9">
    <source>
        <dbReference type="ARBA" id="ARBA00022692"/>
    </source>
</evidence>
<comment type="similarity">
    <text evidence="3">Belongs to the cation transport ATPase (P-type) (TC 3.A.3) family. Type IIIB subfamily.</text>
</comment>
<keyword evidence="15 18" id="KW-0472">Membrane</keyword>
<dbReference type="NCBIfam" id="TIGR01494">
    <property type="entry name" value="ATPase_P-type"/>
    <property type="match status" value="2"/>
</dbReference>
<keyword evidence="20" id="KW-0614">Plasmid</keyword>
<proteinExistence type="inferred from homology"/>
<evidence type="ECO:0000256" key="17">
    <source>
        <dbReference type="ARBA" id="ARBA00047295"/>
    </source>
</evidence>
<evidence type="ECO:0000256" key="7">
    <source>
        <dbReference type="ARBA" id="ARBA00022519"/>
    </source>
</evidence>
<dbReference type="InterPro" id="IPR018303">
    <property type="entry name" value="ATPase_P-typ_P_site"/>
</dbReference>
<organism evidence="20 21">
    <name type="scientific">Sphingomonas panacis</name>
    <dbReference type="NCBI Taxonomy" id="1560345"/>
    <lineage>
        <taxon>Bacteria</taxon>
        <taxon>Pseudomonadati</taxon>
        <taxon>Pseudomonadota</taxon>
        <taxon>Alphaproteobacteria</taxon>
        <taxon>Sphingomonadales</taxon>
        <taxon>Sphingomonadaceae</taxon>
        <taxon>Sphingomonas</taxon>
    </lineage>
</organism>
<feature type="transmembrane region" description="Helical" evidence="18">
    <location>
        <begin position="55"/>
        <end position="74"/>
    </location>
</feature>
<evidence type="ECO:0000313" key="20">
    <source>
        <dbReference type="EMBL" id="AOH87059.1"/>
    </source>
</evidence>
<dbReference type="PANTHER" id="PTHR42861">
    <property type="entry name" value="CALCIUM-TRANSPORTING ATPASE"/>
    <property type="match status" value="1"/>
</dbReference>
<dbReference type="Proteomes" id="UP000094256">
    <property type="component" value="Plasmid unnamed"/>
</dbReference>
<dbReference type="Gene3D" id="3.40.1110.10">
    <property type="entry name" value="Calcium-transporting ATPase, cytoplasmic domain N"/>
    <property type="match status" value="1"/>
</dbReference>
<evidence type="ECO:0000256" key="6">
    <source>
        <dbReference type="ARBA" id="ARBA00022475"/>
    </source>
</evidence>
<dbReference type="PROSITE" id="PS00154">
    <property type="entry name" value="ATPASE_E1_E2"/>
    <property type="match status" value="1"/>
</dbReference>
<dbReference type="KEGG" id="span:AWL63_22990"/>
<feature type="transmembrane region" description="Helical" evidence="18">
    <location>
        <begin position="778"/>
        <end position="800"/>
    </location>
</feature>
<dbReference type="SMART" id="SM00831">
    <property type="entry name" value="Cation_ATPase_N"/>
    <property type="match status" value="1"/>
</dbReference>
<evidence type="ECO:0000256" key="18">
    <source>
        <dbReference type="SAM" id="Phobius"/>
    </source>
</evidence>
<dbReference type="InterPro" id="IPR023299">
    <property type="entry name" value="ATPase_P-typ_cyto_dom_N"/>
</dbReference>
<dbReference type="InterPro" id="IPR036412">
    <property type="entry name" value="HAD-like_sf"/>
</dbReference>
<evidence type="ECO:0000313" key="21">
    <source>
        <dbReference type="Proteomes" id="UP000094256"/>
    </source>
</evidence>
<keyword evidence="21" id="KW-1185">Reference proteome</keyword>
<feature type="domain" description="Cation-transporting P-type ATPase N-terminal" evidence="19">
    <location>
        <begin position="6"/>
        <end position="79"/>
    </location>
</feature>
<dbReference type="RefSeq" id="WP_069207628.1">
    <property type="nucleotide sequence ID" value="NZ_CP014169.1"/>
</dbReference>
<evidence type="ECO:0000256" key="4">
    <source>
        <dbReference type="ARBA" id="ARBA00012786"/>
    </source>
</evidence>